<dbReference type="VEuPathDB" id="TrichDB:TVAGG3_0773570"/>
<dbReference type="EMBL" id="DS113342">
    <property type="protein sequence ID" value="EAY10208.1"/>
    <property type="molecule type" value="Genomic_DNA"/>
</dbReference>
<sequence length="317" mass="36780">MLSTAKSLETLSFSGCFDENDENLNDFIQFLPNCYNLKKLVVSGSESKKMKHSIQLIFDVLEHFDINILDVSKNAIGDELFVMLSHLIVSNPNVTEFFIDGNNIQTIPAYETFLDQMIQRHTKLVIDMPKQDLLKLSSKNKAVKKTRFSGIVQKFYELAKFPMPVMKSVLRRPEIDQKLPIDGPKSVRSPIILPKISTIEESTFNFNSQRPLQTKADIPVSEIPAPPEKPSEIEYLHHEIQSDDSYEYFYSEDEDPEDGRYDFDRIGKANWDDTEKVFVDDEFWLKNQEQPLTLNTRQTIDTFNKDFTIQNLFSQMR</sequence>
<name>A2EAW3_TRIV3</name>
<gene>
    <name evidence="1" type="ORF">TVAG_118600</name>
</gene>
<reference evidence="1" key="1">
    <citation type="submission" date="2006-10" db="EMBL/GenBank/DDBJ databases">
        <authorList>
            <person name="Amadeo P."/>
            <person name="Zhao Q."/>
            <person name="Wortman J."/>
            <person name="Fraser-Liggett C."/>
            <person name="Carlton J."/>
        </authorList>
    </citation>
    <scope>NUCLEOTIDE SEQUENCE</scope>
    <source>
        <strain evidence="1">G3</strain>
    </source>
</reference>
<evidence type="ECO:0008006" key="3">
    <source>
        <dbReference type="Google" id="ProtNLM"/>
    </source>
</evidence>
<evidence type="ECO:0000313" key="1">
    <source>
        <dbReference type="EMBL" id="EAY10208.1"/>
    </source>
</evidence>
<organism evidence="1 2">
    <name type="scientific">Trichomonas vaginalis (strain ATCC PRA-98 / G3)</name>
    <dbReference type="NCBI Taxonomy" id="412133"/>
    <lineage>
        <taxon>Eukaryota</taxon>
        <taxon>Metamonada</taxon>
        <taxon>Parabasalia</taxon>
        <taxon>Trichomonadida</taxon>
        <taxon>Trichomonadidae</taxon>
        <taxon>Trichomonas</taxon>
    </lineage>
</organism>
<keyword evidence="2" id="KW-1185">Reference proteome</keyword>
<dbReference type="SUPFAM" id="SSF52047">
    <property type="entry name" value="RNI-like"/>
    <property type="match status" value="1"/>
</dbReference>
<accession>A2EAW3</accession>
<dbReference type="VEuPathDB" id="TrichDB:TVAG_118600"/>
<dbReference type="Proteomes" id="UP000001542">
    <property type="component" value="Unassembled WGS sequence"/>
</dbReference>
<dbReference type="RefSeq" id="XP_001322431.1">
    <property type="nucleotide sequence ID" value="XM_001322396.1"/>
</dbReference>
<proteinExistence type="predicted"/>
<dbReference type="InterPro" id="IPR032675">
    <property type="entry name" value="LRR_dom_sf"/>
</dbReference>
<evidence type="ECO:0000313" key="2">
    <source>
        <dbReference type="Proteomes" id="UP000001542"/>
    </source>
</evidence>
<dbReference type="SMR" id="A2EAW3"/>
<reference evidence="1" key="2">
    <citation type="journal article" date="2007" name="Science">
        <title>Draft genome sequence of the sexually transmitted pathogen Trichomonas vaginalis.</title>
        <authorList>
            <person name="Carlton J.M."/>
            <person name="Hirt R.P."/>
            <person name="Silva J.C."/>
            <person name="Delcher A.L."/>
            <person name="Schatz M."/>
            <person name="Zhao Q."/>
            <person name="Wortman J.R."/>
            <person name="Bidwell S.L."/>
            <person name="Alsmark U.C.M."/>
            <person name="Besteiro S."/>
            <person name="Sicheritz-Ponten T."/>
            <person name="Noel C.J."/>
            <person name="Dacks J.B."/>
            <person name="Foster P.G."/>
            <person name="Simillion C."/>
            <person name="Van de Peer Y."/>
            <person name="Miranda-Saavedra D."/>
            <person name="Barton G.J."/>
            <person name="Westrop G.D."/>
            <person name="Mueller S."/>
            <person name="Dessi D."/>
            <person name="Fiori P.L."/>
            <person name="Ren Q."/>
            <person name="Paulsen I."/>
            <person name="Zhang H."/>
            <person name="Bastida-Corcuera F.D."/>
            <person name="Simoes-Barbosa A."/>
            <person name="Brown M.T."/>
            <person name="Hayes R.D."/>
            <person name="Mukherjee M."/>
            <person name="Okumura C.Y."/>
            <person name="Schneider R."/>
            <person name="Smith A.J."/>
            <person name="Vanacova S."/>
            <person name="Villalvazo M."/>
            <person name="Haas B.J."/>
            <person name="Pertea M."/>
            <person name="Feldblyum T.V."/>
            <person name="Utterback T.R."/>
            <person name="Shu C.L."/>
            <person name="Osoegawa K."/>
            <person name="de Jong P.J."/>
            <person name="Hrdy I."/>
            <person name="Horvathova L."/>
            <person name="Zubacova Z."/>
            <person name="Dolezal P."/>
            <person name="Malik S.B."/>
            <person name="Logsdon J.M. Jr."/>
            <person name="Henze K."/>
            <person name="Gupta A."/>
            <person name="Wang C.C."/>
            <person name="Dunne R.L."/>
            <person name="Upcroft J.A."/>
            <person name="Upcroft P."/>
            <person name="White O."/>
            <person name="Salzberg S.L."/>
            <person name="Tang P."/>
            <person name="Chiu C.-H."/>
            <person name="Lee Y.-S."/>
            <person name="Embley T.M."/>
            <person name="Coombs G.H."/>
            <person name="Mottram J.C."/>
            <person name="Tachezy J."/>
            <person name="Fraser-Liggett C.M."/>
            <person name="Johnson P.J."/>
        </authorList>
    </citation>
    <scope>NUCLEOTIDE SEQUENCE [LARGE SCALE GENOMIC DNA]</scope>
    <source>
        <strain evidence="1">G3</strain>
    </source>
</reference>
<dbReference type="InParanoid" id="A2EAW3"/>
<dbReference type="AlphaFoldDB" id="A2EAW3"/>
<dbReference type="Gene3D" id="3.80.10.10">
    <property type="entry name" value="Ribonuclease Inhibitor"/>
    <property type="match status" value="1"/>
</dbReference>
<dbReference type="KEGG" id="tva:4768141"/>
<protein>
    <recommendedName>
        <fullName evidence="3">Leucine Rich Repeat family protein</fullName>
    </recommendedName>
</protein>